<dbReference type="PROSITE" id="PS00211">
    <property type="entry name" value="ABC_TRANSPORTER_1"/>
    <property type="match status" value="1"/>
</dbReference>
<dbReference type="Pfam" id="PF00005">
    <property type="entry name" value="ABC_tran"/>
    <property type="match status" value="1"/>
</dbReference>
<dbReference type="InterPro" id="IPR003593">
    <property type="entry name" value="AAA+_ATPase"/>
</dbReference>
<keyword evidence="3" id="KW-0547">Nucleotide-binding</keyword>
<dbReference type="InterPro" id="IPR013611">
    <property type="entry name" value="Transp-assoc_OB_typ2"/>
</dbReference>
<dbReference type="RefSeq" id="WP_116302546.1">
    <property type="nucleotide sequence ID" value="NZ_NFZV01000011.1"/>
</dbReference>
<keyword evidence="2" id="KW-0762">Sugar transport</keyword>
<evidence type="ECO:0000256" key="3">
    <source>
        <dbReference type="ARBA" id="ARBA00022741"/>
    </source>
</evidence>
<feature type="domain" description="ABC transporter" evidence="5">
    <location>
        <begin position="4"/>
        <end position="235"/>
    </location>
</feature>
<dbReference type="Gene3D" id="3.40.50.300">
    <property type="entry name" value="P-loop containing nucleotide triphosphate hydrolases"/>
    <property type="match status" value="1"/>
</dbReference>
<dbReference type="Pfam" id="PF08402">
    <property type="entry name" value="TOBE_2"/>
    <property type="match status" value="1"/>
</dbReference>
<dbReference type="SMART" id="SM00382">
    <property type="entry name" value="AAA"/>
    <property type="match status" value="1"/>
</dbReference>
<dbReference type="GO" id="GO:0016887">
    <property type="term" value="F:ATP hydrolysis activity"/>
    <property type="evidence" value="ECO:0007669"/>
    <property type="project" value="InterPro"/>
</dbReference>
<dbReference type="InterPro" id="IPR008995">
    <property type="entry name" value="Mo/tungstate-bd_C_term_dom"/>
</dbReference>
<dbReference type="SUPFAM" id="SSF50331">
    <property type="entry name" value="MOP-like"/>
    <property type="match status" value="1"/>
</dbReference>
<dbReference type="PANTHER" id="PTHR43875">
    <property type="entry name" value="MALTODEXTRIN IMPORT ATP-BINDING PROTEIN MSMX"/>
    <property type="match status" value="1"/>
</dbReference>
<accession>A0A3E0WUU6</accession>
<reference evidence="7" key="1">
    <citation type="submission" date="2017-05" db="EMBL/GenBank/DDBJ databases">
        <authorList>
            <person name="Sharma S."/>
            <person name="Sidhu C."/>
            <person name="Pinnaka A.K."/>
        </authorList>
    </citation>
    <scope>NUCLEOTIDE SEQUENCE [LARGE SCALE GENOMIC DNA]</scope>
    <source>
        <strain evidence="7">AK93</strain>
    </source>
</reference>
<dbReference type="InterPro" id="IPR047641">
    <property type="entry name" value="ABC_transpr_MalK/UgpC-like"/>
</dbReference>
<keyword evidence="4 6" id="KW-0067">ATP-binding</keyword>
<dbReference type="InterPro" id="IPR012340">
    <property type="entry name" value="NA-bd_OB-fold"/>
</dbReference>
<evidence type="ECO:0000256" key="2">
    <source>
        <dbReference type="ARBA" id="ARBA00022597"/>
    </source>
</evidence>
<evidence type="ECO:0000256" key="4">
    <source>
        <dbReference type="ARBA" id="ARBA00022840"/>
    </source>
</evidence>
<dbReference type="AlphaFoldDB" id="A0A3E0WUU6"/>
<dbReference type="NCBIfam" id="NF008653">
    <property type="entry name" value="PRK11650.1"/>
    <property type="match status" value="1"/>
</dbReference>
<organism evidence="6 7">
    <name type="scientific">Alkalilimnicola ehrlichii</name>
    <dbReference type="NCBI Taxonomy" id="351052"/>
    <lineage>
        <taxon>Bacteria</taxon>
        <taxon>Pseudomonadati</taxon>
        <taxon>Pseudomonadota</taxon>
        <taxon>Gammaproteobacteria</taxon>
        <taxon>Chromatiales</taxon>
        <taxon>Ectothiorhodospiraceae</taxon>
        <taxon>Alkalilimnicola</taxon>
    </lineage>
</organism>
<dbReference type="GO" id="GO:1990060">
    <property type="term" value="C:maltose transport complex"/>
    <property type="evidence" value="ECO:0007669"/>
    <property type="project" value="TreeGrafter"/>
</dbReference>
<dbReference type="EMBL" id="NFZW01000011">
    <property type="protein sequence ID" value="RFA35766.1"/>
    <property type="molecule type" value="Genomic_DNA"/>
</dbReference>
<dbReference type="FunFam" id="3.40.50.300:FF:000042">
    <property type="entry name" value="Maltose/maltodextrin ABC transporter, ATP-binding protein"/>
    <property type="match status" value="1"/>
</dbReference>
<dbReference type="InterPro" id="IPR017871">
    <property type="entry name" value="ABC_transporter-like_CS"/>
</dbReference>
<dbReference type="GO" id="GO:0055052">
    <property type="term" value="C:ATP-binding cassette (ABC) transporter complex, substrate-binding subunit-containing"/>
    <property type="evidence" value="ECO:0007669"/>
    <property type="project" value="TreeGrafter"/>
</dbReference>
<evidence type="ECO:0000313" key="6">
    <source>
        <dbReference type="EMBL" id="RFA35766.1"/>
    </source>
</evidence>
<keyword evidence="7" id="KW-1185">Reference proteome</keyword>
<sequence length="361" mass="39616">MASLRLCNIRKRYGASDTVIENLNLTIRAGEFMVLVGPSGCGKSTLLRMIAGLEDITGGELFIDDIDHRYTPPAKRGVAMVFQSYALYPHMSVAENMGFALRLAGHTKQQIKQRVGSAAEILRISHLLDRKPKDLSGGQRQRVAIGRAITRKPKVFLFDEPLSNLDASLRVQMRIELRRLHEELGATMIYVTHDQVEAMTLGDRVALLNQGNLEQVGPPIELYAQPANRFVAEFLGSPKMNLLPCRLEPIGGGSLARVSDQLALKVPYPLQRNEGPAMLGIRPEHFKLTRAGNGSTAFVEVQERLGDASILHARLASEGERVAVKLNDAAQQFQPGDTVTLNAVEHTCHVFDPSGASLRVA</sequence>
<dbReference type="GO" id="GO:0015423">
    <property type="term" value="F:ABC-type maltose transporter activity"/>
    <property type="evidence" value="ECO:0007669"/>
    <property type="project" value="TreeGrafter"/>
</dbReference>
<gene>
    <name evidence="6" type="ORF">CAL65_12670</name>
</gene>
<dbReference type="Proteomes" id="UP000256763">
    <property type="component" value="Unassembled WGS sequence"/>
</dbReference>
<evidence type="ECO:0000259" key="5">
    <source>
        <dbReference type="PROSITE" id="PS50893"/>
    </source>
</evidence>
<evidence type="ECO:0000313" key="7">
    <source>
        <dbReference type="Proteomes" id="UP000256763"/>
    </source>
</evidence>
<name>A0A3E0WUU6_9GAMM</name>
<dbReference type="InterPro" id="IPR015855">
    <property type="entry name" value="ABC_transpr_MalK-like"/>
</dbReference>
<comment type="caution">
    <text evidence="6">The sequence shown here is derived from an EMBL/GenBank/DDBJ whole genome shotgun (WGS) entry which is preliminary data.</text>
</comment>
<dbReference type="InterPro" id="IPR003439">
    <property type="entry name" value="ABC_transporter-like_ATP-bd"/>
</dbReference>
<dbReference type="OrthoDB" id="9802264at2"/>
<evidence type="ECO:0000256" key="1">
    <source>
        <dbReference type="ARBA" id="ARBA00022448"/>
    </source>
</evidence>
<dbReference type="SUPFAM" id="SSF52540">
    <property type="entry name" value="P-loop containing nucleoside triphosphate hydrolases"/>
    <property type="match status" value="1"/>
</dbReference>
<dbReference type="PROSITE" id="PS50893">
    <property type="entry name" value="ABC_TRANSPORTER_2"/>
    <property type="match status" value="1"/>
</dbReference>
<dbReference type="GO" id="GO:0005524">
    <property type="term" value="F:ATP binding"/>
    <property type="evidence" value="ECO:0007669"/>
    <property type="project" value="UniProtKB-KW"/>
</dbReference>
<keyword evidence="1" id="KW-0813">Transport</keyword>
<protein>
    <submittedName>
        <fullName evidence="6">Sugar ABC transporter ATP-binding protein</fullName>
    </submittedName>
</protein>
<proteinExistence type="predicted"/>
<dbReference type="InterPro" id="IPR027417">
    <property type="entry name" value="P-loop_NTPase"/>
</dbReference>
<dbReference type="Gene3D" id="2.40.50.140">
    <property type="entry name" value="Nucleic acid-binding proteins"/>
    <property type="match status" value="1"/>
</dbReference>
<dbReference type="CDD" id="cd03301">
    <property type="entry name" value="ABC_MalK_N"/>
    <property type="match status" value="1"/>
</dbReference>
<dbReference type="Gene3D" id="2.40.50.100">
    <property type="match status" value="1"/>
</dbReference>
<dbReference type="PANTHER" id="PTHR43875:SF3">
    <property type="entry name" value="MALTOSE_MALTODEXTRIN IMPORT ATP-BINDING PROTEIN MALK"/>
    <property type="match status" value="1"/>
</dbReference>